<proteinExistence type="predicted"/>
<comment type="caution">
    <text evidence="2">The sequence shown here is derived from an EMBL/GenBank/DDBJ whole genome shotgun (WGS) entry which is preliminary data.</text>
</comment>
<dbReference type="SUPFAM" id="SSF103473">
    <property type="entry name" value="MFS general substrate transporter"/>
    <property type="match status" value="1"/>
</dbReference>
<organism evidence="2 3">
    <name type="scientific">Aneurinibacillus danicus</name>
    <dbReference type="NCBI Taxonomy" id="267746"/>
    <lineage>
        <taxon>Bacteria</taxon>
        <taxon>Bacillati</taxon>
        <taxon>Bacillota</taxon>
        <taxon>Bacilli</taxon>
        <taxon>Bacillales</taxon>
        <taxon>Paenibacillaceae</taxon>
        <taxon>Aneurinibacillus group</taxon>
        <taxon>Aneurinibacillus</taxon>
    </lineage>
</organism>
<dbReference type="InterPro" id="IPR036259">
    <property type="entry name" value="MFS_trans_sf"/>
</dbReference>
<evidence type="ECO:0000256" key="1">
    <source>
        <dbReference type="SAM" id="Phobius"/>
    </source>
</evidence>
<accession>A0A511V5Z6</accession>
<keyword evidence="1" id="KW-0812">Transmembrane</keyword>
<evidence type="ECO:0000313" key="2">
    <source>
        <dbReference type="EMBL" id="GEN34357.1"/>
    </source>
</evidence>
<dbReference type="RefSeq" id="WP_218029545.1">
    <property type="nucleotide sequence ID" value="NZ_BJXX01000076.1"/>
</dbReference>
<keyword evidence="1" id="KW-1133">Transmembrane helix</keyword>
<keyword evidence="3" id="KW-1185">Reference proteome</keyword>
<gene>
    <name evidence="2" type="ORF">ADA01nite_18170</name>
</gene>
<sequence length="90" mass="9501">MACLVFLPLYLLEVHHVSLTELGLHASIPWIGGIFGNIFGGYFGGAFSPVVAGMIVDITGSYSLAFISGGVIAGGAALCYWFIVKHPIEE</sequence>
<protein>
    <recommendedName>
        <fullName evidence="4">Major facilitator superfamily (MFS) profile domain-containing protein</fullName>
    </recommendedName>
</protein>
<feature type="transmembrane region" description="Helical" evidence="1">
    <location>
        <begin position="30"/>
        <end position="52"/>
    </location>
</feature>
<evidence type="ECO:0008006" key="4">
    <source>
        <dbReference type="Google" id="ProtNLM"/>
    </source>
</evidence>
<reference evidence="2 3" key="1">
    <citation type="submission" date="2019-07" db="EMBL/GenBank/DDBJ databases">
        <title>Whole genome shotgun sequence of Aneurinibacillus danicus NBRC 102444.</title>
        <authorList>
            <person name="Hosoyama A."/>
            <person name="Uohara A."/>
            <person name="Ohji S."/>
            <person name="Ichikawa N."/>
        </authorList>
    </citation>
    <scope>NUCLEOTIDE SEQUENCE [LARGE SCALE GENOMIC DNA]</scope>
    <source>
        <strain evidence="2 3">NBRC 102444</strain>
    </source>
</reference>
<dbReference type="Proteomes" id="UP000321157">
    <property type="component" value="Unassembled WGS sequence"/>
</dbReference>
<dbReference type="Gene3D" id="1.20.1250.20">
    <property type="entry name" value="MFS general substrate transporter like domains"/>
    <property type="match status" value="1"/>
</dbReference>
<name>A0A511V5Z6_9BACL</name>
<evidence type="ECO:0000313" key="3">
    <source>
        <dbReference type="Proteomes" id="UP000321157"/>
    </source>
</evidence>
<dbReference type="EMBL" id="BJXX01000076">
    <property type="protein sequence ID" value="GEN34357.1"/>
    <property type="molecule type" value="Genomic_DNA"/>
</dbReference>
<dbReference type="AlphaFoldDB" id="A0A511V5Z6"/>
<feature type="transmembrane region" description="Helical" evidence="1">
    <location>
        <begin position="64"/>
        <end position="83"/>
    </location>
</feature>
<keyword evidence="1" id="KW-0472">Membrane</keyword>